<dbReference type="EMBL" id="JABEYC010000018">
    <property type="protein sequence ID" value="KAF4984493.1"/>
    <property type="molecule type" value="Genomic_DNA"/>
</dbReference>
<dbReference type="AlphaFoldDB" id="A0A8H4XQZ7"/>
<gene>
    <name evidence="2" type="ORF">FZEAL_341</name>
</gene>
<feature type="compositionally biased region" description="Basic and acidic residues" evidence="1">
    <location>
        <begin position="63"/>
        <end position="90"/>
    </location>
</feature>
<evidence type="ECO:0000313" key="2">
    <source>
        <dbReference type="EMBL" id="KAF4984493.1"/>
    </source>
</evidence>
<dbReference type="Proteomes" id="UP000635477">
    <property type="component" value="Unassembled WGS sequence"/>
</dbReference>
<feature type="region of interest" description="Disordered" evidence="1">
    <location>
        <begin position="1"/>
        <end position="103"/>
    </location>
</feature>
<feature type="compositionally biased region" description="Low complexity" evidence="1">
    <location>
        <begin position="30"/>
        <end position="44"/>
    </location>
</feature>
<feature type="compositionally biased region" description="Polar residues" evidence="1">
    <location>
        <begin position="45"/>
        <end position="62"/>
    </location>
</feature>
<organism evidence="2 3">
    <name type="scientific">Fusarium zealandicum</name>
    <dbReference type="NCBI Taxonomy" id="1053134"/>
    <lineage>
        <taxon>Eukaryota</taxon>
        <taxon>Fungi</taxon>
        <taxon>Dikarya</taxon>
        <taxon>Ascomycota</taxon>
        <taxon>Pezizomycotina</taxon>
        <taxon>Sordariomycetes</taxon>
        <taxon>Hypocreomycetidae</taxon>
        <taxon>Hypocreales</taxon>
        <taxon>Nectriaceae</taxon>
        <taxon>Fusarium</taxon>
        <taxon>Fusarium staphyleae species complex</taxon>
    </lineage>
</organism>
<comment type="caution">
    <text evidence="2">The sequence shown here is derived from an EMBL/GenBank/DDBJ whole genome shotgun (WGS) entry which is preliminary data.</text>
</comment>
<reference evidence="2" key="2">
    <citation type="submission" date="2020-05" db="EMBL/GenBank/DDBJ databases">
        <authorList>
            <person name="Kim H.-S."/>
            <person name="Proctor R.H."/>
            <person name="Brown D.W."/>
        </authorList>
    </citation>
    <scope>NUCLEOTIDE SEQUENCE</scope>
    <source>
        <strain evidence="2">NRRL 22465</strain>
    </source>
</reference>
<evidence type="ECO:0000313" key="3">
    <source>
        <dbReference type="Proteomes" id="UP000635477"/>
    </source>
</evidence>
<feature type="region of interest" description="Disordered" evidence="1">
    <location>
        <begin position="123"/>
        <end position="153"/>
    </location>
</feature>
<accession>A0A8H4XQZ7</accession>
<keyword evidence="3" id="KW-1185">Reference proteome</keyword>
<protein>
    <submittedName>
        <fullName evidence="2">Uncharacterized protein</fullName>
    </submittedName>
</protein>
<reference evidence="2" key="1">
    <citation type="journal article" date="2020" name="BMC Genomics">
        <title>Correction to: Identification and distribution of gene clusters required for synthesis of sphingolipid metabolism inhibitors in diverse species of the filamentous fungus Fusarium.</title>
        <authorList>
            <person name="Kim H.S."/>
            <person name="Lohmar J.M."/>
            <person name="Busman M."/>
            <person name="Brown D.W."/>
            <person name="Naumann T.A."/>
            <person name="Divon H.H."/>
            <person name="Lysoe E."/>
            <person name="Uhlig S."/>
            <person name="Proctor R.H."/>
        </authorList>
    </citation>
    <scope>NUCLEOTIDE SEQUENCE</scope>
    <source>
        <strain evidence="2">NRRL 22465</strain>
    </source>
</reference>
<name>A0A8H4XQZ7_9HYPO</name>
<feature type="compositionally biased region" description="Basic and acidic residues" evidence="1">
    <location>
        <begin position="134"/>
        <end position="147"/>
    </location>
</feature>
<evidence type="ECO:0000256" key="1">
    <source>
        <dbReference type="SAM" id="MobiDB-lite"/>
    </source>
</evidence>
<proteinExistence type="predicted"/>
<sequence>MAIFGMFTSQSPKVISDPHGSDLTQAHKLSTSSATSLSTTHTQTENSLSNSDLLTTAANPKSQAEKMHRKSGDHTFSKSHEPGQAKDSKRGPAGKGGPRYPYLHTTQNMSFFATKKAFRRKSGKAWKAARSYKSRREDRENVKKLAEDSMWCE</sequence>